<reference evidence="1 2" key="1">
    <citation type="submission" date="2015-04" db="EMBL/GenBank/DDBJ databases">
        <authorList>
            <person name="Syromyatnikov M.Y."/>
            <person name="Popov V.N."/>
        </authorList>
    </citation>
    <scope>NUCLEOTIDE SEQUENCE [LARGE SCALE GENOMIC DNA]</scope>
</reference>
<sequence>MIEHLHGGPKSEAEFPTNRSKYHLNEEECITQTIKVFSEKMLRLSEVTSQQDEKEEKEADEERIVKKEILSSRSRKVKIE</sequence>
<dbReference type="Proteomes" id="UP000183832">
    <property type="component" value="Unassembled WGS sequence"/>
</dbReference>
<organism evidence="1 2">
    <name type="scientific">Clunio marinus</name>
    <dbReference type="NCBI Taxonomy" id="568069"/>
    <lineage>
        <taxon>Eukaryota</taxon>
        <taxon>Metazoa</taxon>
        <taxon>Ecdysozoa</taxon>
        <taxon>Arthropoda</taxon>
        <taxon>Hexapoda</taxon>
        <taxon>Insecta</taxon>
        <taxon>Pterygota</taxon>
        <taxon>Neoptera</taxon>
        <taxon>Endopterygota</taxon>
        <taxon>Diptera</taxon>
        <taxon>Nematocera</taxon>
        <taxon>Chironomoidea</taxon>
        <taxon>Chironomidae</taxon>
        <taxon>Clunio</taxon>
    </lineage>
</organism>
<evidence type="ECO:0000313" key="1">
    <source>
        <dbReference type="EMBL" id="CRL05534.1"/>
    </source>
</evidence>
<dbReference type="EMBL" id="CVRI01000064">
    <property type="protein sequence ID" value="CRL05534.1"/>
    <property type="molecule type" value="Genomic_DNA"/>
</dbReference>
<evidence type="ECO:0000313" key="2">
    <source>
        <dbReference type="Proteomes" id="UP000183832"/>
    </source>
</evidence>
<name>A0A1J1J254_9DIPT</name>
<accession>A0A1J1J254</accession>
<keyword evidence="2" id="KW-1185">Reference proteome</keyword>
<gene>
    <name evidence="1" type="ORF">CLUMA_CG018396</name>
</gene>
<protein>
    <submittedName>
        <fullName evidence="1">CLUMA_CG018396, isoform A</fullName>
    </submittedName>
</protein>
<dbReference type="AlphaFoldDB" id="A0A1J1J254"/>
<proteinExistence type="predicted"/>